<dbReference type="EMBL" id="JAJHPV010000012">
    <property type="protein sequence ID" value="MCC6070836.1"/>
    <property type="molecule type" value="Genomic_DNA"/>
</dbReference>
<evidence type="ECO:0000313" key="2">
    <source>
        <dbReference type="EMBL" id="MCC6070836.1"/>
    </source>
</evidence>
<feature type="chain" id="PRO_5045483133" description="DUF2946 domain-containing protein" evidence="1">
    <location>
        <begin position="23"/>
        <end position="126"/>
    </location>
</feature>
<gene>
    <name evidence="2" type="ORF">LMJ30_07705</name>
</gene>
<accession>A0ABS8IQZ8</accession>
<organism evidence="2 3">
    <name type="scientific">Massilia agrisoli</name>
    <dbReference type="NCBI Taxonomy" id="2892444"/>
    <lineage>
        <taxon>Bacteria</taxon>
        <taxon>Pseudomonadati</taxon>
        <taxon>Pseudomonadota</taxon>
        <taxon>Betaproteobacteria</taxon>
        <taxon>Burkholderiales</taxon>
        <taxon>Oxalobacteraceae</taxon>
        <taxon>Telluria group</taxon>
        <taxon>Massilia</taxon>
    </lineage>
</organism>
<sequence>MKALKSFLVWILLLALPLQGFAAASMSMCEPGPMKVAAADGHRAGPGMSSAMGCDHHKAQQSDDTKTGGMAKCSTCASCSVGAAIFTPLAPLGQFSSHGAERIPYVAAHDTGCIHGTLERPPHTFS</sequence>
<name>A0ABS8IQZ8_9BURK</name>
<dbReference type="RefSeq" id="WP_229431760.1">
    <property type="nucleotide sequence ID" value="NZ_JAJHPV010000012.1"/>
</dbReference>
<comment type="caution">
    <text evidence="2">The sequence shown here is derived from an EMBL/GenBank/DDBJ whole genome shotgun (WGS) entry which is preliminary data.</text>
</comment>
<evidence type="ECO:0000256" key="1">
    <source>
        <dbReference type="SAM" id="SignalP"/>
    </source>
</evidence>
<feature type="signal peptide" evidence="1">
    <location>
        <begin position="1"/>
        <end position="22"/>
    </location>
</feature>
<protein>
    <recommendedName>
        <fullName evidence="4">DUF2946 domain-containing protein</fullName>
    </recommendedName>
</protein>
<proteinExistence type="predicted"/>
<dbReference type="Proteomes" id="UP001198701">
    <property type="component" value="Unassembled WGS sequence"/>
</dbReference>
<evidence type="ECO:0008006" key="4">
    <source>
        <dbReference type="Google" id="ProtNLM"/>
    </source>
</evidence>
<reference evidence="2 3" key="1">
    <citation type="submission" date="2021-11" db="EMBL/GenBank/DDBJ databases">
        <authorList>
            <person name="Huq M.A."/>
        </authorList>
    </citation>
    <scope>NUCLEOTIDE SEQUENCE [LARGE SCALE GENOMIC DNA]</scope>
    <source>
        <strain evidence="2 3">MAHUQ-52</strain>
    </source>
</reference>
<keyword evidence="1" id="KW-0732">Signal</keyword>
<evidence type="ECO:0000313" key="3">
    <source>
        <dbReference type="Proteomes" id="UP001198701"/>
    </source>
</evidence>
<keyword evidence="3" id="KW-1185">Reference proteome</keyword>